<dbReference type="OrthoDB" id="10360120at2759"/>
<protein>
    <submittedName>
        <fullName evidence="2">Uncharacterized protein</fullName>
    </submittedName>
</protein>
<evidence type="ECO:0000313" key="2">
    <source>
        <dbReference type="EMBL" id="KAF5405989.1"/>
    </source>
</evidence>
<keyword evidence="3" id="KW-1185">Reference proteome</keyword>
<feature type="compositionally biased region" description="Low complexity" evidence="1">
    <location>
        <begin position="12"/>
        <end position="22"/>
    </location>
</feature>
<dbReference type="Proteomes" id="UP000748531">
    <property type="component" value="Unassembled WGS sequence"/>
</dbReference>
<organism evidence="2 3">
    <name type="scientific">Paragonimus heterotremus</name>
    <dbReference type="NCBI Taxonomy" id="100268"/>
    <lineage>
        <taxon>Eukaryota</taxon>
        <taxon>Metazoa</taxon>
        <taxon>Spiralia</taxon>
        <taxon>Lophotrochozoa</taxon>
        <taxon>Platyhelminthes</taxon>
        <taxon>Trematoda</taxon>
        <taxon>Digenea</taxon>
        <taxon>Plagiorchiida</taxon>
        <taxon>Troglotremata</taxon>
        <taxon>Troglotrematidae</taxon>
        <taxon>Paragonimus</taxon>
    </lineage>
</organism>
<comment type="caution">
    <text evidence="2">The sequence shown here is derived from an EMBL/GenBank/DDBJ whole genome shotgun (WGS) entry which is preliminary data.</text>
</comment>
<reference evidence="2" key="1">
    <citation type="submission" date="2019-05" db="EMBL/GenBank/DDBJ databases">
        <title>Annotation for the trematode Paragonimus heterotremus.</title>
        <authorList>
            <person name="Choi Y.-J."/>
        </authorList>
    </citation>
    <scope>NUCLEOTIDE SEQUENCE</scope>
    <source>
        <strain evidence="2">LC</strain>
    </source>
</reference>
<evidence type="ECO:0000256" key="1">
    <source>
        <dbReference type="SAM" id="MobiDB-lite"/>
    </source>
</evidence>
<dbReference type="EMBL" id="LUCH01000137">
    <property type="protein sequence ID" value="KAF5405989.1"/>
    <property type="molecule type" value="Genomic_DNA"/>
</dbReference>
<gene>
    <name evidence="2" type="ORF">PHET_00497</name>
</gene>
<evidence type="ECO:0000313" key="3">
    <source>
        <dbReference type="Proteomes" id="UP000748531"/>
    </source>
</evidence>
<name>A0A8J4TSR4_9TREM</name>
<feature type="region of interest" description="Disordered" evidence="1">
    <location>
        <begin position="1"/>
        <end position="43"/>
    </location>
</feature>
<proteinExistence type="predicted"/>
<accession>A0A8J4TSR4</accession>
<sequence>MSHSADRKKTSSSKTSTGSASSNKLGKLLHRSSSGSHSKGTEEKWCESRAYFEFYFGYGFTRLRTSLFWITTSS</sequence>
<dbReference type="AlphaFoldDB" id="A0A8J4TSR4"/>